<protein>
    <submittedName>
        <fullName evidence="1">Short-chain alcohol dehydrogenase</fullName>
    </submittedName>
</protein>
<proteinExistence type="predicted"/>
<evidence type="ECO:0000313" key="2">
    <source>
        <dbReference type="Proteomes" id="UP000267342"/>
    </source>
</evidence>
<dbReference type="EMBL" id="AP018933">
    <property type="protein sequence ID" value="BBG30440.1"/>
    <property type="molecule type" value="Genomic_DNA"/>
</dbReference>
<name>A0A348HFN8_9GAMM</name>
<dbReference type="RefSeq" id="WP_027705965.1">
    <property type="nucleotide sequence ID" value="NZ_AP018933.1"/>
</dbReference>
<dbReference type="KEGG" id="zpl:ZBT109_1685"/>
<evidence type="ECO:0000313" key="1">
    <source>
        <dbReference type="EMBL" id="BBG30440.1"/>
    </source>
</evidence>
<dbReference type="AlphaFoldDB" id="A0A348HFN8"/>
<dbReference type="STRING" id="1123510.GCA_000620025_00863"/>
<dbReference type="Proteomes" id="UP000267342">
    <property type="component" value="Chromosome"/>
</dbReference>
<accession>A0A348HFN8</accession>
<organism evidence="1 2">
    <name type="scientific">Zymobacter palmae</name>
    <dbReference type="NCBI Taxonomy" id="33074"/>
    <lineage>
        <taxon>Bacteria</taxon>
        <taxon>Pseudomonadati</taxon>
        <taxon>Pseudomonadota</taxon>
        <taxon>Gammaproteobacteria</taxon>
        <taxon>Oceanospirillales</taxon>
        <taxon>Halomonadaceae</taxon>
        <taxon>Zymobacter group</taxon>
        <taxon>Zymobacter</taxon>
    </lineage>
</organism>
<gene>
    <name evidence="1" type="ORF">ZBT109_1685</name>
</gene>
<keyword evidence="2" id="KW-1185">Reference proteome</keyword>
<reference evidence="1 2" key="1">
    <citation type="submission" date="2018-09" db="EMBL/GenBank/DDBJ databases">
        <title>Zymobacter palmae IAM14233 (=T109) whole genome analysis.</title>
        <authorList>
            <person name="Yanase H."/>
        </authorList>
    </citation>
    <scope>NUCLEOTIDE SEQUENCE [LARGE SCALE GENOMIC DNA]</scope>
    <source>
        <strain evidence="1 2">IAM14233</strain>
    </source>
</reference>
<sequence length="118" mass="13519">MNVARSYEARCDLAQGQREAAWIASDNWQRQVDDTIDQMTNVDHHERSRKAITEALDEHTDPADLQPLLADLHLALKAEQLGRSDGRERARKALAALDQFIYDTVSQEAQEEVTRRYV</sequence>